<sequence length="580" mass="62171">MWAVVGFILLVCASSHDHLFQVSDPSLLTPHSRKLSEHAHSAEHERHTLHYSAVQHPRHTLRLLEPQLAPLITAIHCNETHVTIHLDEHRLSEAMVTLSDRFEIGAVCSGACIDLATGADEPRPFYRTAQAMHADLPRRELHLQASPTSLHAAFDTLNLKVRVLPGGVQPQSNPAEAGDIVDGVGRRRLFFNRIPGIGDVKGALNELGEGIRDAAGTLIDIGGRLIGGVSGIVDDASGDVGDALDGFAESASSAVQSAWETAVGALGGARATVNNLFSGFEVRESVSTTLFELNYDKSTGRAKNRSMPFFHTPWATCDECFFNGNISAALEIGFEAGAVPTRFHAEVGAALKGRVSLKVNAPTPAAVNDMGNWHAIVPRAHLGTFNFVVGYVPVRIDLYLELNAAAWTDSPDIAQTVELSAGVQASVEARLGVHWSAADGWRKIQDLDYNTSYWLPSLTDGALDASVRAMVSPEVIMVVWQAAPLEVKPKLLLVWQGANAGLPCHVAVLLLSLSTAALTVMHVRHASLPGMARRRAGSKHPRAHPLARAAHKYGREHASFASAPHGAPKRTGGPSRPAKC</sequence>
<dbReference type="EMBL" id="HBGU01067906">
    <property type="protein sequence ID" value="CAD9528273.1"/>
    <property type="molecule type" value="Transcribed_RNA"/>
</dbReference>
<gene>
    <name evidence="3" type="ORF">CBRE1094_LOCUS37019</name>
</gene>
<accession>A0A7S2NA07</accession>
<evidence type="ECO:0008006" key="4">
    <source>
        <dbReference type="Google" id="ProtNLM"/>
    </source>
</evidence>
<organism evidence="3">
    <name type="scientific">Haptolina brevifila</name>
    <dbReference type="NCBI Taxonomy" id="156173"/>
    <lineage>
        <taxon>Eukaryota</taxon>
        <taxon>Haptista</taxon>
        <taxon>Haptophyta</taxon>
        <taxon>Prymnesiophyceae</taxon>
        <taxon>Prymnesiales</taxon>
        <taxon>Prymnesiaceae</taxon>
        <taxon>Haptolina</taxon>
    </lineage>
</organism>
<dbReference type="AlphaFoldDB" id="A0A7S2NA07"/>
<proteinExistence type="predicted"/>
<evidence type="ECO:0000313" key="3">
    <source>
        <dbReference type="EMBL" id="CAD9528273.1"/>
    </source>
</evidence>
<feature type="region of interest" description="Disordered" evidence="1">
    <location>
        <begin position="560"/>
        <end position="580"/>
    </location>
</feature>
<evidence type="ECO:0000256" key="2">
    <source>
        <dbReference type="SAM" id="SignalP"/>
    </source>
</evidence>
<evidence type="ECO:0000256" key="1">
    <source>
        <dbReference type="SAM" id="MobiDB-lite"/>
    </source>
</evidence>
<name>A0A7S2NA07_9EUKA</name>
<feature type="signal peptide" evidence="2">
    <location>
        <begin position="1"/>
        <end position="15"/>
    </location>
</feature>
<keyword evidence="2" id="KW-0732">Signal</keyword>
<feature type="chain" id="PRO_5030521466" description="Lipid-binding serum glycoprotein N-terminal domain-containing protein" evidence="2">
    <location>
        <begin position="16"/>
        <end position="580"/>
    </location>
</feature>
<reference evidence="3" key="1">
    <citation type="submission" date="2021-01" db="EMBL/GenBank/DDBJ databases">
        <authorList>
            <person name="Corre E."/>
            <person name="Pelletier E."/>
            <person name="Niang G."/>
            <person name="Scheremetjew M."/>
            <person name="Finn R."/>
            <person name="Kale V."/>
            <person name="Holt S."/>
            <person name="Cochrane G."/>
            <person name="Meng A."/>
            <person name="Brown T."/>
            <person name="Cohen L."/>
        </authorList>
    </citation>
    <scope>NUCLEOTIDE SEQUENCE</scope>
    <source>
        <strain evidence="3">UTEX LB 985</strain>
    </source>
</reference>
<protein>
    <recommendedName>
        <fullName evidence="4">Lipid-binding serum glycoprotein N-terminal domain-containing protein</fullName>
    </recommendedName>
</protein>